<keyword evidence="2" id="KW-1185">Reference proteome</keyword>
<accession>A0ABX3PBK3</accession>
<protein>
    <submittedName>
        <fullName evidence="1">Uncharacterized protein</fullName>
    </submittedName>
</protein>
<proteinExistence type="predicted"/>
<sequence>MSPQFAPSQPVFRQPVADTATSLRVYDSWQQVALVEDRLRPQVLLASSSAFRLRVRNQLYLVAPGAPLAVDFAGASLVEIKAVSGLAEVSIIRSAGGAQP</sequence>
<dbReference type="Proteomes" id="UP000192652">
    <property type="component" value="Unassembled WGS sequence"/>
</dbReference>
<reference evidence="1 2" key="1">
    <citation type="journal article" date="2017" name="Antonie Van Leeuwenhoek">
        <title>Rhizobium rhizosphaerae sp. nov., a novel species isolated from rice rhizosphere.</title>
        <authorList>
            <person name="Zhao J.J."/>
            <person name="Zhang J."/>
            <person name="Zhang R.J."/>
            <person name="Zhang C.W."/>
            <person name="Yin H.Q."/>
            <person name="Zhang X.X."/>
        </authorList>
    </citation>
    <scope>NUCLEOTIDE SEQUENCE [LARGE SCALE GENOMIC DNA]</scope>
    <source>
        <strain evidence="1 2">RD15</strain>
    </source>
</reference>
<comment type="caution">
    <text evidence="1">The sequence shown here is derived from an EMBL/GenBank/DDBJ whole genome shotgun (WGS) entry which is preliminary data.</text>
</comment>
<dbReference type="EMBL" id="MSPX01000011">
    <property type="protein sequence ID" value="OQP85796.1"/>
    <property type="molecule type" value="Genomic_DNA"/>
</dbReference>
<name>A0ABX3PBK3_9HYPH</name>
<evidence type="ECO:0000313" key="2">
    <source>
        <dbReference type="Proteomes" id="UP000192652"/>
    </source>
</evidence>
<gene>
    <name evidence="1" type="ORF">BTR14_13505</name>
</gene>
<organism evidence="1 2">
    <name type="scientific">Xaviernesmea rhizosphaerae</name>
    <dbReference type="NCBI Taxonomy" id="1672749"/>
    <lineage>
        <taxon>Bacteria</taxon>
        <taxon>Pseudomonadati</taxon>
        <taxon>Pseudomonadota</taxon>
        <taxon>Alphaproteobacteria</taxon>
        <taxon>Hyphomicrobiales</taxon>
        <taxon>Rhizobiaceae</taxon>
        <taxon>Rhizobium/Agrobacterium group</taxon>
        <taxon>Xaviernesmea</taxon>
    </lineage>
</organism>
<evidence type="ECO:0000313" key="1">
    <source>
        <dbReference type="EMBL" id="OQP85796.1"/>
    </source>
</evidence>